<name>A0A4R5BIU6_9ACTN</name>
<evidence type="ECO:0000256" key="2">
    <source>
        <dbReference type="SAM" id="MobiDB-lite"/>
    </source>
</evidence>
<keyword evidence="5" id="KW-1185">Reference proteome</keyword>
<dbReference type="PANTHER" id="PTHR21240">
    <property type="entry name" value="2-AMINO-3-CARBOXYLMUCONATE-6-SEMIALDEHYDE DECARBOXYLASE"/>
    <property type="match status" value="1"/>
</dbReference>
<proteinExistence type="predicted"/>
<dbReference type="InterPro" id="IPR032465">
    <property type="entry name" value="ACMSD"/>
</dbReference>
<dbReference type="RefSeq" id="WP_131895099.1">
    <property type="nucleotide sequence ID" value="NZ_SMKU01000094.1"/>
</dbReference>
<dbReference type="SUPFAM" id="SSF51556">
    <property type="entry name" value="Metallo-dependent hydrolases"/>
    <property type="match status" value="1"/>
</dbReference>
<dbReference type="EMBL" id="SMKU01000094">
    <property type="protein sequence ID" value="TDD85026.1"/>
    <property type="molecule type" value="Genomic_DNA"/>
</dbReference>
<dbReference type="AlphaFoldDB" id="A0A4R5BIU6"/>
<protein>
    <recommendedName>
        <fullName evidence="3">Amidohydrolase-related domain-containing protein</fullName>
    </recommendedName>
</protein>
<dbReference type="GO" id="GO:0019748">
    <property type="term" value="P:secondary metabolic process"/>
    <property type="evidence" value="ECO:0007669"/>
    <property type="project" value="TreeGrafter"/>
</dbReference>
<keyword evidence="1" id="KW-0456">Lyase</keyword>
<evidence type="ECO:0000313" key="5">
    <source>
        <dbReference type="Proteomes" id="UP000294513"/>
    </source>
</evidence>
<dbReference type="GO" id="GO:0005737">
    <property type="term" value="C:cytoplasm"/>
    <property type="evidence" value="ECO:0007669"/>
    <property type="project" value="TreeGrafter"/>
</dbReference>
<sequence length="361" mass="39263">MTTSGADRAEAAGGLPDCDTHFTDDTIDLWHGISAELSLPVLPEVVDHEGRPRLRIGDRLFPKPRGKGQGNPRGLGHLIGPGATDDRREFMARHGIRAAVLQPGFVGLSVQAVVDGTLRRDLLMAYNLLARRACAGSPLDLRWAVLLSAEDPEWSLQAVERFAADDLVVGAVVRPTARTSADRLSGKEFTPVLQALARERLALFVHGGTGCYQWSPLADAYEDYTFTHAFGHMGEHMIALTDLLTRGDGLPDGLRVVMLESGTSWVPSLLERLDSHVRRLSGGGERPSGLFAEHVAIVPDPEERHARWACEVIGGGNVLFGSDYPHWDTVAAADWLGRFGDLVPPAALEANTRRFVPRLAR</sequence>
<dbReference type="GO" id="GO:0016831">
    <property type="term" value="F:carboxy-lyase activity"/>
    <property type="evidence" value="ECO:0007669"/>
    <property type="project" value="InterPro"/>
</dbReference>
<reference evidence="4 5" key="1">
    <citation type="submission" date="2019-03" db="EMBL/GenBank/DDBJ databases">
        <title>Draft genome sequences of novel Actinobacteria.</title>
        <authorList>
            <person name="Sahin N."/>
            <person name="Ay H."/>
            <person name="Saygin H."/>
        </authorList>
    </citation>
    <scope>NUCLEOTIDE SEQUENCE [LARGE SCALE GENOMIC DNA]</scope>
    <source>
        <strain evidence="4 5">H3C3</strain>
    </source>
</reference>
<feature type="compositionally biased region" description="Gly residues" evidence="2">
    <location>
        <begin position="67"/>
        <end position="78"/>
    </location>
</feature>
<feature type="region of interest" description="Disordered" evidence="2">
    <location>
        <begin position="56"/>
        <end position="78"/>
    </location>
</feature>
<comment type="caution">
    <text evidence="4">The sequence shown here is derived from an EMBL/GenBank/DDBJ whole genome shotgun (WGS) entry which is preliminary data.</text>
</comment>
<accession>A0A4R5BIU6</accession>
<organism evidence="4 5">
    <name type="scientific">Actinomadura rubrisoli</name>
    <dbReference type="NCBI Taxonomy" id="2530368"/>
    <lineage>
        <taxon>Bacteria</taxon>
        <taxon>Bacillati</taxon>
        <taxon>Actinomycetota</taxon>
        <taxon>Actinomycetes</taxon>
        <taxon>Streptosporangiales</taxon>
        <taxon>Thermomonosporaceae</taxon>
        <taxon>Actinomadura</taxon>
    </lineage>
</organism>
<evidence type="ECO:0000313" key="4">
    <source>
        <dbReference type="EMBL" id="TDD85026.1"/>
    </source>
</evidence>
<dbReference type="PANTHER" id="PTHR21240:SF28">
    <property type="entry name" value="ISO-OROTATE DECARBOXYLASE (EUROFUNG)"/>
    <property type="match status" value="1"/>
</dbReference>
<dbReference type="InterPro" id="IPR006680">
    <property type="entry name" value="Amidohydro-rel"/>
</dbReference>
<dbReference type="InterPro" id="IPR032466">
    <property type="entry name" value="Metal_Hydrolase"/>
</dbReference>
<dbReference type="OrthoDB" id="8673349at2"/>
<gene>
    <name evidence="4" type="ORF">E1298_19135</name>
</gene>
<dbReference type="Pfam" id="PF04909">
    <property type="entry name" value="Amidohydro_2"/>
    <property type="match status" value="1"/>
</dbReference>
<dbReference type="Proteomes" id="UP000294513">
    <property type="component" value="Unassembled WGS sequence"/>
</dbReference>
<dbReference type="Gene3D" id="3.20.20.140">
    <property type="entry name" value="Metal-dependent hydrolases"/>
    <property type="match status" value="1"/>
</dbReference>
<evidence type="ECO:0000256" key="1">
    <source>
        <dbReference type="ARBA" id="ARBA00023239"/>
    </source>
</evidence>
<evidence type="ECO:0000259" key="3">
    <source>
        <dbReference type="Pfam" id="PF04909"/>
    </source>
</evidence>
<feature type="domain" description="Amidohydrolase-related" evidence="3">
    <location>
        <begin position="17"/>
        <end position="341"/>
    </location>
</feature>
<dbReference type="GO" id="GO:0016787">
    <property type="term" value="F:hydrolase activity"/>
    <property type="evidence" value="ECO:0007669"/>
    <property type="project" value="InterPro"/>
</dbReference>